<evidence type="ECO:0000313" key="3">
    <source>
        <dbReference type="EMBL" id="GAA3722284.1"/>
    </source>
</evidence>
<evidence type="ECO:0000256" key="1">
    <source>
        <dbReference type="SAM" id="MobiDB-lite"/>
    </source>
</evidence>
<keyword evidence="4" id="KW-1185">Reference proteome</keyword>
<comment type="caution">
    <text evidence="3">The sequence shown here is derived from an EMBL/GenBank/DDBJ whole genome shotgun (WGS) entry which is preliminary data.</text>
</comment>
<accession>A0ABP7EPR3</accession>
<dbReference type="EMBL" id="BAABEP010000009">
    <property type="protein sequence ID" value="GAA3722284.1"/>
    <property type="molecule type" value="Genomic_DNA"/>
</dbReference>
<name>A0ABP7EPR3_9ACTN</name>
<dbReference type="Pfam" id="PF01526">
    <property type="entry name" value="DDE_Tnp_Tn3"/>
    <property type="match status" value="1"/>
</dbReference>
<feature type="region of interest" description="Disordered" evidence="1">
    <location>
        <begin position="40"/>
        <end position="118"/>
    </location>
</feature>
<feature type="compositionally biased region" description="Polar residues" evidence="1">
    <location>
        <begin position="73"/>
        <end position="85"/>
    </location>
</feature>
<organism evidence="3 4">
    <name type="scientific">Streptomyces tremellae</name>
    <dbReference type="NCBI Taxonomy" id="1124239"/>
    <lineage>
        <taxon>Bacteria</taxon>
        <taxon>Bacillati</taxon>
        <taxon>Actinomycetota</taxon>
        <taxon>Actinomycetes</taxon>
        <taxon>Kitasatosporales</taxon>
        <taxon>Streptomycetaceae</taxon>
        <taxon>Streptomyces</taxon>
    </lineage>
</organism>
<protein>
    <recommendedName>
        <fullName evidence="2">Tn3 transposase DDE domain-containing protein</fullName>
    </recommendedName>
</protein>
<sequence length="118" mass="12719">MRRGFVTPVPTVYARPNPKHFGRRDGAARFNMINHQGRVLAGRPRPAPRDSPYVRDVLHDRDGGRRPEMIVTGTASYSGTASVQQGAGLDRGRGGPDRCFGHPSRGLTAFPRGRGGGG</sequence>
<reference evidence="4" key="1">
    <citation type="journal article" date="2019" name="Int. J. Syst. Evol. Microbiol.">
        <title>The Global Catalogue of Microorganisms (GCM) 10K type strain sequencing project: providing services to taxonomists for standard genome sequencing and annotation.</title>
        <authorList>
            <consortium name="The Broad Institute Genomics Platform"/>
            <consortium name="The Broad Institute Genome Sequencing Center for Infectious Disease"/>
            <person name="Wu L."/>
            <person name="Ma J."/>
        </authorList>
    </citation>
    <scope>NUCLEOTIDE SEQUENCE [LARGE SCALE GENOMIC DNA]</scope>
    <source>
        <strain evidence="4">JCM 30846</strain>
    </source>
</reference>
<dbReference type="Proteomes" id="UP001499884">
    <property type="component" value="Unassembled WGS sequence"/>
</dbReference>
<evidence type="ECO:0000259" key="2">
    <source>
        <dbReference type="Pfam" id="PF01526"/>
    </source>
</evidence>
<feature type="domain" description="Tn3 transposase DDE" evidence="2">
    <location>
        <begin position="5"/>
        <end position="79"/>
    </location>
</feature>
<feature type="compositionally biased region" description="Basic and acidic residues" evidence="1">
    <location>
        <begin position="90"/>
        <end position="100"/>
    </location>
</feature>
<feature type="compositionally biased region" description="Basic and acidic residues" evidence="1">
    <location>
        <begin position="52"/>
        <end position="68"/>
    </location>
</feature>
<evidence type="ECO:0000313" key="4">
    <source>
        <dbReference type="Proteomes" id="UP001499884"/>
    </source>
</evidence>
<proteinExistence type="predicted"/>
<gene>
    <name evidence="3" type="ORF">GCM10023082_20110</name>
</gene>
<dbReference type="InterPro" id="IPR002513">
    <property type="entry name" value="Tn3_Tnp_DDE_dom"/>
</dbReference>